<dbReference type="Proteomes" id="UP000194236">
    <property type="component" value="Unassembled WGS sequence"/>
</dbReference>
<protein>
    <submittedName>
        <fullName evidence="2">Uncharacterized protein</fullName>
    </submittedName>
</protein>
<organism evidence="2 3">
    <name type="scientific">Euroglyphus maynei</name>
    <name type="common">Mayne's house dust mite</name>
    <dbReference type="NCBI Taxonomy" id="6958"/>
    <lineage>
        <taxon>Eukaryota</taxon>
        <taxon>Metazoa</taxon>
        <taxon>Ecdysozoa</taxon>
        <taxon>Arthropoda</taxon>
        <taxon>Chelicerata</taxon>
        <taxon>Arachnida</taxon>
        <taxon>Acari</taxon>
        <taxon>Acariformes</taxon>
        <taxon>Sarcoptiformes</taxon>
        <taxon>Astigmata</taxon>
        <taxon>Psoroptidia</taxon>
        <taxon>Analgoidea</taxon>
        <taxon>Pyroglyphidae</taxon>
        <taxon>Pyroglyphinae</taxon>
        <taxon>Euroglyphus</taxon>
    </lineage>
</organism>
<evidence type="ECO:0000313" key="2">
    <source>
        <dbReference type="EMBL" id="OTF77025.1"/>
    </source>
</evidence>
<reference evidence="2 3" key="1">
    <citation type="submission" date="2017-03" db="EMBL/GenBank/DDBJ databases">
        <title>Genome Survey of Euroglyphus maynei.</title>
        <authorList>
            <person name="Arlian L.G."/>
            <person name="Morgan M.S."/>
            <person name="Rider S.D."/>
        </authorList>
    </citation>
    <scope>NUCLEOTIDE SEQUENCE [LARGE SCALE GENOMIC DNA]</scope>
    <source>
        <strain evidence="2">Arlian Lab</strain>
        <tissue evidence="2">Whole body</tissue>
    </source>
</reference>
<keyword evidence="3" id="KW-1185">Reference proteome</keyword>
<evidence type="ECO:0000313" key="3">
    <source>
        <dbReference type="Proteomes" id="UP000194236"/>
    </source>
</evidence>
<comment type="caution">
    <text evidence="2">The sequence shown here is derived from an EMBL/GenBank/DDBJ whole genome shotgun (WGS) entry which is preliminary data.</text>
</comment>
<dbReference type="AlphaFoldDB" id="A0A1Y3BCV2"/>
<evidence type="ECO:0000256" key="1">
    <source>
        <dbReference type="SAM" id="MobiDB-lite"/>
    </source>
</evidence>
<gene>
    <name evidence="2" type="ORF">BLA29_012141</name>
</gene>
<feature type="region of interest" description="Disordered" evidence="1">
    <location>
        <begin position="1"/>
        <end position="29"/>
    </location>
</feature>
<accession>A0A1Y3BCV2</accession>
<name>A0A1Y3BCV2_EURMA</name>
<proteinExistence type="predicted"/>
<sequence length="99" mass="11596">MQSLASLISMNGPDPTPDLDDDDNQNPQLFKYSDQTRNEINEMIEQFNNQFLNIDFNLIDDNVNDDQRHEQRQSNSIIQNGTVLFQPFDKFHEIHNGKK</sequence>
<dbReference type="EMBL" id="MUJZ01034725">
    <property type="protein sequence ID" value="OTF77025.1"/>
    <property type="molecule type" value="Genomic_DNA"/>
</dbReference>